<dbReference type="PANTHER" id="PTHR30269:SF0">
    <property type="entry name" value="MEMBRANE TRANSPORTER PROTEIN YFCA-RELATED"/>
    <property type="match status" value="1"/>
</dbReference>
<evidence type="ECO:0000313" key="10">
    <source>
        <dbReference type="Proteomes" id="UP000006180"/>
    </source>
</evidence>
<keyword evidence="6 8" id="KW-1133">Transmembrane helix</keyword>
<dbReference type="PANTHER" id="PTHR30269">
    <property type="entry name" value="TRANSMEMBRANE PROTEIN YFCA"/>
    <property type="match status" value="1"/>
</dbReference>
<dbReference type="GO" id="GO:0005886">
    <property type="term" value="C:plasma membrane"/>
    <property type="evidence" value="ECO:0007669"/>
    <property type="project" value="UniProtKB-SubCell"/>
</dbReference>
<dbReference type="HOGENOM" id="CLU_045498_7_0_5"/>
<accession>I3XEH6</accession>
<evidence type="ECO:0000256" key="8">
    <source>
        <dbReference type="RuleBase" id="RU363041"/>
    </source>
</evidence>
<evidence type="ECO:0000256" key="7">
    <source>
        <dbReference type="ARBA" id="ARBA00023136"/>
    </source>
</evidence>
<feature type="transmembrane region" description="Helical" evidence="8">
    <location>
        <begin position="133"/>
        <end position="154"/>
    </location>
</feature>
<dbReference type="PATRIC" id="fig|1185652.3.peg.5991"/>
<dbReference type="AlphaFoldDB" id="I3XEH6"/>
<comment type="subcellular location">
    <subcellularLocation>
        <location evidence="1 8">Cell membrane</location>
        <topology evidence="1 8">Multi-pass membrane protein</topology>
    </subcellularLocation>
</comment>
<protein>
    <recommendedName>
        <fullName evidence="8">Probable membrane transporter protein</fullName>
    </recommendedName>
</protein>
<dbReference type="eggNOG" id="COG0730">
    <property type="taxonomic scope" value="Bacteria"/>
</dbReference>
<dbReference type="KEGG" id="sfd:USDA257_c57710"/>
<proteinExistence type="inferred from homology"/>
<reference evidence="9 10" key="1">
    <citation type="journal article" date="2012" name="J. Bacteriol.">
        <title>Complete genome sequence of the broad-host-range strain Sinorhizobium fredii USDA257.</title>
        <authorList>
            <person name="Schuldes J."/>
            <person name="Rodriguez Orbegoso M."/>
            <person name="Schmeisser C."/>
            <person name="Krishnan H.B."/>
            <person name="Daniel R."/>
            <person name="Streit W.R."/>
        </authorList>
    </citation>
    <scope>NUCLEOTIDE SEQUENCE [LARGE SCALE GENOMIC DNA]</scope>
    <source>
        <strain evidence="9 10">USDA 257</strain>
    </source>
</reference>
<evidence type="ECO:0000256" key="2">
    <source>
        <dbReference type="ARBA" id="ARBA00009142"/>
    </source>
</evidence>
<dbReference type="Proteomes" id="UP000006180">
    <property type="component" value="Chromosome"/>
</dbReference>
<dbReference type="STRING" id="1185652.USDA257_c57710"/>
<gene>
    <name evidence="9" type="ORF">USDA257_c57710</name>
</gene>
<dbReference type="InterPro" id="IPR002781">
    <property type="entry name" value="TM_pro_TauE-like"/>
</dbReference>
<feature type="transmembrane region" description="Helical" evidence="8">
    <location>
        <begin position="233"/>
        <end position="258"/>
    </location>
</feature>
<feature type="transmembrane region" description="Helical" evidence="8">
    <location>
        <begin position="193"/>
        <end position="212"/>
    </location>
</feature>
<evidence type="ECO:0000313" key="9">
    <source>
        <dbReference type="EMBL" id="AFL54282.1"/>
    </source>
</evidence>
<dbReference type="InterPro" id="IPR052017">
    <property type="entry name" value="TSUP"/>
</dbReference>
<evidence type="ECO:0000256" key="1">
    <source>
        <dbReference type="ARBA" id="ARBA00004651"/>
    </source>
</evidence>
<organism evidence="9 10">
    <name type="scientific">Sinorhizobium fredii (strain USDA 257)</name>
    <dbReference type="NCBI Taxonomy" id="1185652"/>
    <lineage>
        <taxon>Bacteria</taxon>
        <taxon>Pseudomonadati</taxon>
        <taxon>Pseudomonadota</taxon>
        <taxon>Alphaproteobacteria</taxon>
        <taxon>Hyphomicrobiales</taxon>
        <taxon>Rhizobiaceae</taxon>
        <taxon>Sinorhizobium/Ensifer group</taxon>
        <taxon>Sinorhizobium</taxon>
    </lineage>
</organism>
<evidence type="ECO:0000256" key="5">
    <source>
        <dbReference type="ARBA" id="ARBA00022692"/>
    </source>
</evidence>
<evidence type="ECO:0000256" key="6">
    <source>
        <dbReference type="ARBA" id="ARBA00022989"/>
    </source>
</evidence>
<sequence length="339" mass="35406">MSSWRTGAVSPFFVGGRRARTRTGAAHTPNDAACHPRSQIFSTDRPRWRLKTLPNRSSQVGGVGEGVIGWWQTCDRLLQPLSPNPSFSRTAMTIFQALLLFVAGFLSGAVNAIAGGGTFLTFGAMTLGGLPPIVANATSSLVQFPGYITSALAYAKEIRADRRNAIVLGAISAIGGLAGALLLLSLSNPSFRAMVPWLLIAATGIFAAGPLLKSKARSEEHRIGPLGVTSQMVTSVYGGFFGAGMGIMMLAVLGLATGGSYHRLNALKNFISIVIALIAILVFSAGGVVSWLHAAIMVPGAALGGYCGVWAARRVPQAVIRAIVVAVGLLLAAYYFFTG</sequence>
<evidence type="ECO:0000256" key="3">
    <source>
        <dbReference type="ARBA" id="ARBA00022448"/>
    </source>
</evidence>
<feature type="transmembrane region" description="Helical" evidence="8">
    <location>
        <begin position="97"/>
        <end position="121"/>
    </location>
</feature>
<evidence type="ECO:0000256" key="4">
    <source>
        <dbReference type="ARBA" id="ARBA00022475"/>
    </source>
</evidence>
<dbReference type="EMBL" id="CP003563">
    <property type="protein sequence ID" value="AFL54282.1"/>
    <property type="molecule type" value="Genomic_DNA"/>
</dbReference>
<feature type="transmembrane region" description="Helical" evidence="8">
    <location>
        <begin position="318"/>
        <end position="337"/>
    </location>
</feature>
<name>I3XEH6_SINF2</name>
<feature type="transmembrane region" description="Helical" evidence="8">
    <location>
        <begin position="166"/>
        <end position="187"/>
    </location>
</feature>
<keyword evidence="7 8" id="KW-0472">Membrane</keyword>
<comment type="similarity">
    <text evidence="2 8">Belongs to the 4-toluene sulfonate uptake permease (TSUP) (TC 2.A.102) family.</text>
</comment>
<keyword evidence="3" id="KW-0813">Transport</keyword>
<feature type="transmembrane region" description="Helical" evidence="8">
    <location>
        <begin position="270"/>
        <end position="298"/>
    </location>
</feature>
<keyword evidence="4 8" id="KW-1003">Cell membrane</keyword>
<keyword evidence="5 8" id="KW-0812">Transmembrane</keyword>
<dbReference type="Pfam" id="PF01925">
    <property type="entry name" value="TauE"/>
    <property type="match status" value="1"/>
</dbReference>